<dbReference type="Proteomes" id="UP000198683">
    <property type="component" value="Unassembled WGS sequence"/>
</dbReference>
<dbReference type="RefSeq" id="WP_143022198.1">
    <property type="nucleotide sequence ID" value="NZ_FNFB01000019.1"/>
</dbReference>
<feature type="transmembrane region" description="Helical" evidence="1">
    <location>
        <begin position="12"/>
        <end position="34"/>
    </location>
</feature>
<evidence type="ECO:0000313" key="2">
    <source>
        <dbReference type="EMBL" id="SDL29418.1"/>
    </source>
</evidence>
<protein>
    <submittedName>
        <fullName evidence="2">Uncharacterized protein</fullName>
    </submittedName>
</protein>
<name>A0A1G9IVX6_9ACTN</name>
<evidence type="ECO:0000313" key="3">
    <source>
        <dbReference type="Proteomes" id="UP000198683"/>
    </source>
</evidence>
<organism evidence="2 3">
    <name type="scientific">Nonomuraea maritima</name>
    <dbReference type="NCBI Taxonomy" id="683260"/>
    <lineage>
        <taxon>Bacteria</taxon>
        <taxon>Bacillati</taxon>
        <taxon>Actinomycetota</taxon>
        <taxon>Actinomycetes</taxon>
        <taxon>Streptosporangiales</taxon>
        <taxon>Streptosporangiaceae</taxon>
        <taxon>Nonomuraea</taxon>
    </lineage>
</organism>
<dbReference type="AlphaFoldDB" id="A0A1G9IVX6"/>
<accession>A0A1G9IVX6</accession>
<gene>
    <name evidence="2" type="ORF">SAMN05421874_1199</name>
</gene>
<reference evidence="2 3" key="1">
    <citation type="submission" date="2016-10" db="EMBL/GenBank/DDBJ databases">
        <authorList>
            <person name="de Groot N.N."/>
        </authorList>
    </citation>
    <scope>NUCLEOTIDE SEQUENCE [LARGE SCALE GENOMIC DNA]</scope>
    <source>
        <strain evidence="2 3">CGMCC 4.5681</strain>
    </source>
</reference>
<keyword evidence="3" id="KW-1185">Reference proteome</keyword>
<keyword evidence="1" id="KW-0472">Membrane</keyword>
<keyword evidence="1" id="KW-1133">Transmembrane helix</keyword>
<dbReference type="EMBL" id="FNFB01000019">
    <property type="protein sequence ID" value="SDL29418.1"/>
    <property type="molecule type" value="Genomic_DNA"/>
</dbReference>
<proteinExistence type="predicted"/>
<keyword evidence="1" id="KW-0812">Transmembrane</keyword>
<sequence>MALSRKHVLRDIVVPLVAGLATPLLLLGLLRLFFGPEVQRVDPTVLRELRTVGRVVGEYTETFHQYENFYVDNTYLVVHLGGSAKGDVLDEVGRRLKPKWLGHRRMGAAQARACAAQRDVHPRYGAAA</sequence>
<evidence type="ECO:0000256" key="1">
    <source>
        <dbReference type="SAM" id="Phobius"/>
    </source>
</evidence>